<gene>
    <name evidence="1" type="ORF">HNQ59_003006</name>
</gene>
<dbReference type="Proteomes" id="UP000575898">
    <property type="component" value="Unassembled WGS sequence"/>
</dbReference>
<dbReference type="AlphaFoldDB" id="A0A840MM40"/>
<dbReference type="RefSeq" id="WP_184040975.1">
    <property type="nucleotide sequence ID" value="NZ_JACHHY010000019.1"/>
</dbReference>
<proteinExistence type="predicted"/>
<evidence type="ECO:0000313" key="1">
    <source>
        <dbReference type="EMBL" id="MBB5019698.1"/>
    </source>
</evidence>
<comment type="caution">
    <text evidence="1">The sequence shown here is derived from an EMBL/GenBank/DDBJ whole genome shotgun (WGS) entry which is preliminary data.</text>
</comment>
<reference evidence="1 2" key="1">
    <citation type="submission" date="2020-08" db="EMBL/GenBank/DDBJ databases">
        <title>Genomic Encyclopedia of Type Strains, Phase IV (KMG-IV): sequencing the most valuable type-strain genomes for metagenomic binning, comparative biology and taxonomic classification.</title>
        <authorList>
            <person name="Goeker M."/>
        </authorList>
    </citation>
    <scope>NUCLEOTIDE SEQUENCE [LARGE SCALE GENOMIC DNA]</scope>
    <source>
        <strain evidence="1 2">DSM 27165</strain>
    </source>
</reference>
<evidence type="ECO:0000313" key="2">
    <source>
        <dbReference type="Proteomes" id="UP000575898"/>
    </source>
</evidence>
<dbReference type="SUPFAM" id="SSF48452">
    <property type="entry name" value="TPR-like"/>
    <property type="match status" value="1"/>
</dbReference>
<protein>
    <submittedName>
        <fullName evidence="1">Tetratricopeptide (TPR) repeat protein</fullName>
    </submittedName>
</protein>
<accession>A0A840MM40</accession>
<organism evidence="1 2">
    <name type="scientific">Chitinivorax tropicus</name>
    <dbReference type="NCBI Taxonomy" id="714531"/>
    <lineage>
        <taxon>Bacteria</taxon>
        <taxon>Pseudomonadati</taxon>
        <taxon>Pseudomonadota</taxon>
        <taxon>Betaproteobacteria</taxon>
        <taxon>Chitinivorax</taxon>
    </lineage>
</organism>
<keyword evidence="2" id="KW-1185">Reference proteome</keyword>
<dbReference type="Gene3D" id="1.25.40.10">
    <property type="entry name" value="Tetratricopeptide repeat domain"/>
    <property type="match status" value="1"/>
</dbReference>
<sequence>MAALKWQSFPFPSDEFIYAGAALKKQWARLHRGDCEPFPADKQAQEAWRLYHQGAFQSAYEIGSQGGEGLTAAAKALAIHAAALLDDERAKMDAFQAAMKLAESAQVAMPDNPNGYYFYAMAAGRYGQTLSIAKALSEGLAGKIKEALDKTLALAPDHAEAHIAYGSYHAEIVGKVGGMMAGLTYGASKDKAVSHFERALALMPDSAVAKIEYANALISLFGNKKMDQATQLYNEAAEAASADAMERLDQQRAADELED</sequence>
<dbReference type="InterPro" id="IPR011990">
    <property type="entry name" value="TPR-like_helical_dom_sf"/>
</dbReference>
<dbReference type="EMBL" id="JACHHY010000019">
    <property type="protein sequence ID" value="MBB5019698.1"/>
    <property type="molecule type" value="Genomic_DNA"/>
</dbReference>
<name>A0A840MM40_9PROT</name>